<reference evidence="1" key="1">
    <citation type="submission" date="2020-02" db="EMBL/GenBank/DDBJ databases">
        <authorList>
            <person name="Meier V. D."/>
        </authorList>
    </citation>
    <scope>NUCLEOTIDE SEQUENCE</scope>
    <source>
        <strain evidence="1">AVDCRST_MAG69</strain>
    </source>
</reference>
<dbReference type="AlphaFoldDB" id="A0A6J4RPK1"/>
<protein>
    <submittedName>
        <fullName evidence="1">Uncharacterized protein</fullName>
    </submittedName>
</protein>
<gene>
    <name evidence="1" type="ORF">AVDCRST_MAG69-633</name>
</gene>
<feature type="non-terminal residue" evidence="1">
    <location>
        <position position="307"/>
    </location>
</feature>
<proteinExistence type="predicted"/>
<name>A0A6J4RPK1_9ACTN</name>
<evidence type="ECO:0000313" key="1">
    <source>
        <dbReference type="EMBL" id="CAA9478675.1"/>
    </source>
</evidence>
<accession>A0A6J4RPK1</accession>
<dbReference type="EMBL" id="CADCVP010000085">
    <property type="protein sequence ID" value="CAA9478675.1"/>
    <property type="molecule type" value="Genomic_DNA"/>
</dbReference>
<sequence length="307" mass="32949">MEETDLQLQPNEASDLTPVFGASVLEAHGWDLAFATVLDEAPAEDALALLVHTAGEPLESGWRALRVNPAADGDKGKTEDAEACTRHGGWLYLLGSQYGGKSGPLEASRSWIARVAEDDLAASLAGGERPEIEIVRLRFALHRAVNDALARAVDVELLPLGPRTRESYIDATIVAGAKGDKRWAGRVKSGDVPINVEAAEFRDDGRLLLGLRHPVTVDGHPILVELDDVESLFADPDAEPRCGAVWVLDGVGEPQRPCGVRALHAAELDHFHAIVGNLDAQSEDSVLIQDRPEAAVAESLHVSFRLP</sequence>
<organism evidence="1">
    <name type="scientific">uncultured Solirubrobacteraceae bacterium</name>
    <dbReference type="NCBI Taxonomy" id="1162706"/>
    <lineage>
        <taxon>Bacteria</taxon>
        <taxon>Bacillati</taxon>
        <taxon>Actinomycetota</taxon>
        <taxon>Thermoleophilia</taxon>
        <taxon>Solirubrobacterales</taxon>
        <taxon>Solirubrobacteraceae</taxon>
        <taxon>environmental samples</taxon>
    </lineage>
</organism>